<dbReference type="AlphaFoldDB" id="A0A177TFT1"/>
<protein>
    <recommendedName>
        <fullName evidence="4">F-box domain-containing protein</fullName>
    </recommendedName>
</protein>
<evidence type="ECO:0000313" key="2">
    <source>
        <dbReference type="EMBL" id="KAE8251866.1"/>
    </source>
</evidence>
<comment type="caution">
    <text evidence="2">The sequence shown here is derived from an EMBL/GenBank/DDBJ whole genome shotgun (WGS) entry which is preliminary data.</text>
</comment>
<reference evidence="2" key="2">
    <citation type="journal article" date="2019" name="IMA Fungus">
        <title>Genome sequencing and comparison of five Tilletia species to identify candidate genes for the detection of regulated species infecting wheat.</title>
        <authorList>
            <person name="Nguyen H.D.T."/>
            <person name="Sultana T."/>
            <person name="Kesanakurti P."/>
            <person name="Hambleton S."/>
        </authorList>
    </citation>
    <scope>NUCLEOTIDE SEQUENCE</scope>
    <source>
        <strain evidence="2">DAOMC 236416</strain>
    </source>
</reference>
<evidence type="ECO:0000256" key="1">
    <source>
        <dbReference type="SAM" id="MobiDB-lite"/>
    </source>
</evidence>
<gene>
    <name evidence="2" type="ORF">A4X13_0g3818</name>
</gene>
<dbReference type="EMBL" id="LWDF02000228">
    <property type="protein sequence ID" value="KAE8251866.1"/>
    <property type="molecule type" value="Genomic_DNA"/>
</dbReference>
<evidence type="ECO:0000313" key="3">
    <source>
        <dbReference type="Proteomes" id="UP000077521"/>
    </source>
</evidence>
<sequence>MLTDLPGELLLPILTQALDPADRDSETLESYLRRISNFLRVNKYMKHLTERIVGCHFHMFRPVFHTVAAANAGRSGMATMDQARVGSHLQAVEALFPYLNASLSIHRLPALRTFSLDLTTSRVLDASAAALFNHRCVAILARVATSSFRIEDFSIRLPPVQALIDVLERLVANQHNLHRLRIQVQTASTIAGKTRPRFHLDHLVTTGVVYHPLQVFVLHASSCDVYFLKPPHLQQPFRDRLRLVMEFGMRCTSFPTYIPSWVWVHHFLRSAQFLERCEFTITAVDDHNIAKSRFFLRPITIPHLQDLVVQMPDVDTHLFRQLHAPNLYSLRVRSDVDVGLWPTCGADHFPRLGFVHLQFPGPAILRLLSLGVPLHRFARRAPLDVTAIMSGHPTFTAHLLSNDPQPVRRLEPPYVRNVPTPLSLHPSAAHLDAVLNHASSTYPTEGNPAPSSTKRTRFTH</sequence>
<name>A0A177TFT1_9BASI</name>
<proteinExistence type="predicted"/>
<organism evidence="2 3">
    <name type="scientific">Tilletia indica</name>
    <dbReference type="NCBI Taxonomy" id="43049"/>
    <lineage>
        <taxon>Eukaryota</taxon>
        <taxon>Fungi</taxon>
        <taxon>Dikarya</taxon>
        <taxon>Basidiomycota</taxon>
        <taxon>Ustilaginomycotina</taxon>
        <taxon>Exobasidiomycetes</taxon>
        <taxon>Tilletiales</taxon>
        <taxon>Tilletiaceae</taxon>
        <taxon>Tilletia</taxon>
    </lineage>
</organism>
<feature type="region of interest" description="Disordered" evidence="1">
    <location>
        <begin position="439"/>
        <end position="460"/>
    </location>
</feature>
<accession>A0A177TFT1</accession>
<evidence type="ECO:0008006" key="4">
    <source>
        <dbReference type="Google" id="ProtNLM"/>
    </source>
</evidence>
<feature type="compositionally biased region" description="Polar residues" evidence="1">
    <location>
        <begin position="439"/>
        <end position="453"/>
    </location>
</feature>
<dbReference type="Proteomes" id="UP000077521">
    <property type="component" value="Unassembled WGS sequence"/>
</dbReference>
<keyword evidence="3" id="KW-1185">Reference proteome</keyword>
<reference evidence="2" key="1">
    <citation type="submission" date="2016-04" db="EMBL/GenBank/DDBJ databases">
        <authorList>
            <person name="Nguyen H.D."/>
            <person name="Samba Siva P."/>
            <person name="Cullis J."/>
            <person name="Levesque C.A."/>
            <person name="Hambleton S."/>
        </authorList>
    </citation>
    <scope>NUCLEOTIDE SEQUENCE</scope>
    <source>
        <strain evidence="2">DAOMC 236416</strain>
    </source>
</reference>